<feature type="domain" description="DUF38" evidence="1">
    <location>
        <begin position="2"/>
        <end position="66"/>
    </location>
</feature>
<dbReference type="Proteomes" id="UP000095282">
    <property type="component" value="Unplaced"/>
</dbReference>
<evidence type="ECO:0000259" key="1">
    <source>
        <dbReference type="Pfam" id="PF01827"/>
    </source>
</evidence>
<evidence type="ECO:0000313" key="3">
    <source>
        <dbReference type="WBParaSite" id="Csp11.Scaffold629.g9624.t1"/>
    </source>
</evidence>
<organism evidence="2 3">
    <name type="scientific">Caenorhabditis tropicalis</name>
    <dbReference type="NCBI Taxonomy" id="1561998"/>
    <lineage>
        <taxon>Eukaryota</taxon>
        <taxon>Metazoa</taxon>
        <taxon>Ecdysozoa</taxon>
        <taxon>Nematoda</taxon>
        <taxon>Chromadorea</taxon>
        <taxon>Rhabditida</taxon>
        <taxon>Rhabditina</taxon>
        <taxon>Rhabditomorpha</taxon>
        <taxon>Rhabditoidea</taxon>
        <taxon>Rhabditidae</taxon>
        <taxon>Peloderinae</taxon>
        <taxon>Caenorhabditis</taxon>
    </lineage>
</organism>
<sequence length="130" mass="15207">METEQWKQAKELKMKYFVSEPVDTFLHFDKADFSRWGTTVRDLVKIKETAQQSPTFNVFSMALAGFEEEEEMIDTFGDEYAEDDDSLAWFFRTPNPDKALVLFYYREQQMIKIATLAMKTVTDSNLSLSD</sequence>
<keyword evidence="2" id="KW-1185">Reference proteome</keyword>
<dbReference type="Pfam" id="PF01827">
    <property type="entry name" value="FTH"/>
    <property type="match status" value="1"/>
</dbReference>
<dbReference type="PANTHER" id="PTHR23015:SF4">
    <property type="entry name" value="DUF38 DOMAIN-CONTAINING PROTEIN-RELATED"/>
    <property type="match status" value="1"/>
</dbReference>
<protein>
    <submittedName>
        <fullName evidence="3">FTH domain-containing protein</fullName>
    </submittedName>
</protein>
<name>A0A1I7UIC7_9PELO</name>
<evidence type="ECO:0000313" key="2">
    <source>
        <dbReference type="Proteomes" id="UP000095282"/>
    </source>
</evidence>
<dbReference type="AlphaFoldDB" id="A0A1I7UIC7"/>
<dbReference type="InterPro" id="IPR040161">
    <property type="entry name" value="FB224"/>
</dbReference>
<reference evidence="3" key="1">
    <citation type="submission" date="2016-11" db="UniProtKB">
        <authorList>
            <consortium name="WormBaseParasite"/>
        </authorList>
    </citation>
    <scope>IDENTIFICATION</scope>
</reference>
<dbReference type="InterPro" id="IPR002900">
    <property type="entry name" value="DUF38/FTH_CAE_spp"/>
</dbReference>
<dbReference type="PANTHER" id="PTHR23015">
    <property type="entry name" value="UNCHARACTERIZED C.ELEGANS PROTEIN"/>
    <property type="match status" value="1"/>
</dbReference>
<proteinExistence type="predicted"/>
<accession>A0A1I7UIC7</accession>
<dbReference type="WBParaSite" id="Csp11.Scaffold629.g9624.t1">
    <property type="protein sequence ID" value="Csp11.Scaffold629.g9624.t1"/>
    <property type="gene ID" value="Csp11.Scaffold629.g9624"/>
</dbReference>